<dbReference type="InterPro" id="IPR054384">
    <property type="entry name" value="SecDF_P1_head"/>
</dbReference>
<evidence type="ECO:0000313" key="3">
    <source>
        <dbReference type="Proteomes" id="UP000019805"/>
    </source>
</evidence>
<keyword evidence="3" id="KW-1185">Reference proteome</keyword>
<dbReference type="EMBL" id="HG916765">
    <property type="protein sequence ID" value="CDM23278.1"/>
    <property type="molecule type" value="Genomic_DNA"/>
</dbReference>
<proteinExistence type="predicted"/>
<sequence>MRLTVSTCQAIQATTMHLNTRYSTPVLLAVLLALAGCQNIPSASRSASTATHAAASTGTDATRVVQPVAIYLAQSAPGDRLVAVPVPDGTVYLHARPILAREDLTEAAALSDRQGGHFVGLRLTPAGAERLSAVSRQNIGNLLALVIGRELVAAPRISSVLDRGILAFEVPSAEAATDIAARIRGDVPQ</sequence>
<dbReference type="PATRIC" id="fig|1437824.5.peg.798"/>
<gene>
    <name evidence="2" type="ORF">BN940_04021</name>
</gene>
<protein>
    <submittedName>
        <fullName evidence="2">Putative lipoprotein</fullName>
    </submittedName>
</protein>
<dbReference type="eggNOG" id="COG0342">
    <property type="taxonomic scope" value="Bacteria"/>
</dbReference>
<dbReference type="Proteomes" id="UP000019805">
    <property type="component" value="Chromosome"/>
</dbReference>
<evidence type="ECO:0000313" key="2">
    <source>
        <dbReference type="EMBL" id="CDM23278.1"/>
    </source>
</evidence>
<keyword evidence="2" id="KW-0449">Lipoprotein</keyword>
<evidence type="ECO:0000259" key="1">
    <source>
        <dbReference type="Pfam" id="PF22599"/>
    </source>
</evidence>
<dbReference type="AlphaFoldDB" id="W8WUB7"/>
<dbReference type="RefSeq" id="WP_242404262.1">
    <property type="nucleotide sequence ID" value="NZ_HG916765.1"/>
</dbReference>
<reference evidence="2 3" key="1">
    <citation type="journal article" date="2014" name="BMC Microbiol.">
        <title>The oxygen-independent metabolism of cyclic monoterpenes in Castellaniella defragrans 65Phen.</title>
        <authorList>
            <person name="Petasch J."/>
            <person name="Disch E.M."/>
            <person name="Markert S."/>
            <person name="Becher D."/>
            <person name="Schweder T."/>
            <person name="Huttel B."/>
            <person name="Reinhardt R."/>
            <person name="Harder J."/>
        </authorList>
    </citation>
    <scope>NUCLEOTIDE SEQUENCE [LARGE SCALE GENOMIC DNA]</scope>
    <source>
        <strain evidence="2">65Phen</strain>
    </source>
</reference>
<dbReference type="Gene3D" id="3.30.1360.200">
    <property type="match status" value="1"/>
</dbReference>
<dbReference type="KEGG" id="cdn:BN940_04021"/>
<dbReference type="Pfam" id="PF22599">
    <property type="entry name" value="SecDF_P1_head"/>
    <property type="match status" value="1"/>
</dbReference>
<name>W8WUB7_CASD6</name>
<dbReference type="HOGENOM" id="CLU_122705_0_0_4"/>
<organism evidence="2 3">
    <name type="scientific">Castellaniella defragrans (strain DSM 12143 / CCUG 39792 / 65Phen)</name>
    <name type="common">Alcaligenes defragrans</name>
    <dbReference type="NCBI Taxonomy" id="1437824"/>
    <lineage>
        <taxon>Bacteria</taxon>
        <taxon>Pseudomonadati</taxon>
        <taxon>Pseudomonadota</taxon>
        <taxon>Betaproteobacteria</taxon>
        <taxon>Burkholderiales</taxon>
        <taxon>Alcaligenaceae</taxon>
        <taxon>Castellaniella</taxon>
    </lineage>
</organism>
<accession>W8WUB7</accession>
<dbReference type="STRING" id="1437824.BN940_04021"/>
<feature type="domain" description="SecDF P1 head subdomain" evidence="1">
    <location>
        <begin position="89"/>
        <end position="184"/>
    </location>
</feature>